<organism evidence="1 2">
    <name type="scientific">Desulfovibrio piger</name>
    <dbReference type="NCBI Taxonomy" id="901"/>
    <lineage>
        <taxon>Bacteria</taxon>
        <taxon>Pseudomonadati</taxon>
        <taxon>Thermodesulfobacteriota</taxon>
        <taxon>Desulfovibrionia</taxon>
        <taxon>Desulfovibrionales</taxon>
        <taxon>Desulfovibrionaceae</taxon>
        <taxon>Desulfovibrio</taxon>
    </lineage>
</organism>
<protein>
    <submittedName>
        <fullName evidence="1">Selenium binding protein</fullName>
    </submittedName>
</protein>
<name>A0A848CD71_9BACT</name>
<gene>
    <name evidence="1" type="ORF">HF854_12200</name>
</gene>
<dbReference type="Proteomes" id="UP000522333">
    <property type="component" value="Unassembled WGS sequence"/>
</dbReference>
<evidence type="ECO:0000313" key="2">
    <source>
        <dbReference type="Proteomes" id="UP000522333"/>
    </source>
</evidence>
<evidence type="ECO:0000313" key="1">
    <source>
        <dbReference type="EMBL" id="NME53250.1"/>
    </source>
</evidence>
<reference evidence="1 2" key="1">
    <citation type="submission" date="2020-04" db="EMBL/GenBank/DDBJ databases">
        <authorList>
            <person name="Hitch T.C.A."/>
            <person name="Wylensek D."/>
            <person name="Clavel T."/>
        </authorList>
    </citation>
    <scope>NUCLEOTIDE SEQUENCE [LARGE SCALE GENOMIC DNA]</scope>
    <source>
        <strain evidence="1 2">PG-251-APC-1</strain>
    </source>
</reference>
<dbReference type="RefSeq" id="WP_168936527.1">
    <property type="nucleotide sequence ID" value="NZ_JABAFY010000094.1"/>
</dbReference>
<dbReference type="AlphaFoldDB" id="A0A848CD71"/>
<sequence>MYEEYTQQALPEKQYRELLGSALCVFNSNNSFIIETVLRHSNSYSWYSLIDLESGKLKKVVRDAISKEYGDDIEKLFSDIIEQRNRIVHSFQITNKQNKQVLATKVYHESEQFEITEEYLLNFIKLNEKLSDMLHDLRGN</sequence>
<comment type="caution">
    <text evidence="1">The sequence shown here is derived from an EMBL/GenBank/DDBJ whole genome shotgun (WGS) entry which is preliminary data.</text>
</comment>
<accession>A0A848CD71</accession>
<proteinExistence type="predicted"/>
<dbReference type="EMBL" id="JABAFY010000094">
    <property type="protein sequence ID" value="NME53250.1"/>
    <property type="molecule type" value="Genomic_DNA"/>
</dbReference>